<dbReference type="RefSeq" id="XP_019017779.1">
    <property type="nucleotide sequence ID" value="XM_019162244.1"/>
</dbReference>
<reference evidence="11 12" key="1">
    <citation type="journal article" date="2016" name="Proc. Natl. Acad. Sci. U.S.A.">
        <title>Comparative genomics of biotechnologically important yeasts.</title>
        <authorList>
            <person name="Riley R."/>
            <person name="Haridas S."/>
            <person name="Wolfe K.H."/>
            <person name="Lopes M.R."/>
            <person name="Hittinger C.T."/>
            <person name="Goeker M."/>
            <person name="Salamov A.A."/>
            <person name="Wisecaver J.H."/>
            <person name="Long T.M."/>
            <person name="Calvey C.H."/>
            <person name="Aerts A.L."/>
            <person name="Barry K.W."/>
            <person name="Choi C."/>
            <person name="Clum A."/>
            <person name="Coughlan A.Y."/>
            <person name="Deshpande S."/>
            <person name="Douglass A.P."/>
            <person name="Hanson S.J."/>
            <person name="Klenk H.-P."/>
            <person name="LaButti K.M."/>
            <person name="Lapidus A."/>
            <person name="Lindquist E.A."/>
            <person name="Lipzen A.M."/>
            <person name="Meier-Kolthoff J.P."/>
            <person name="Ohm R.A."/>
            <person name="Otillar R.P."/>
            <person name="Pangilinan J.L."/>
            <person name="Peng Y."/>
            <person name="Rokas A."/>
            <person name="Rosa C.A."/>
            <person name="Scheuner C."/>
            <person name="Sibirny A.A."/>
            <person name="Slot J.C."/>
            <person name="Stielow J.B."/>
            <person name="Sun H."/>
            <person name="Kurtzman C.P."/>
            <person name="Blackwell M."/>
            <person name="Grigoriev I.V."/>
            <person name="Jeffries T.W."/>
        </authorList>
    </citation>
    <scope>NUCLEOTIDE SEQUENCE [LARGE SCALE GENOMIC DNA]</scope>
    <source>
        <strain evidence="11 12">NRRL Y-2026</strain>
    </source>
</reference>
<organism evidence="11 12">
    <name type="scientific">Pichia membranifaciens NRRL Y-2026</name>
    <dbReference type="NCBI Taxonomy" id="763406"/>
    <lineage>
        <taxon>Eukaryota</taxon>
        <taxon>Fungi</taxon>
        <taxon>Dikarya</taxon>
        <taxon>Ascomycota</taxon>
        <taxon>Saccharomycotina</taxon>
        <taxon>Pichiomycetes</taxon>
        <taxon>Pichiales</taxon>
        <taxon>Pichiaceae</taxon>
        <taxon>Pichia</taxon>
    </lineage>
</organism>
<dbReference type="PANTHER" id="PTHR31126">
    <property type="entry name" value="TYROSINE-PROTEIN PHOSPHATASE"/>
    <property type="match status" value="1"/>
</dbReference>
<comment type="similarity">
    <text evidence="2">Belongs to the protein-tyrosine phosphatase family.</text>
</comment>
<dbReference type="FunFam" id="3.90.190.10:FF:000035">
    <property type="entry name" value="Tyrosine phosphatase, putative"/>
    <property type="match status" value="1"/>
</dbReference>
<keyword evidence="12" id="KW-1185">Reference proteome</keyword>
<comment type="catalytic activity">
    <reaction evidence="10">
        <text>O-phospho-L-tyrosyl-[protein] + H2O = L-tyrosyl-[protein] + phosphate</text>
        <dbReference type="Rhea" id="RHEA:10684"/>
        <dbReference type="Rhea" id="RHEA-COMP:10136"/>
        <dbReference type="Rhea" id="RHEA-COMP:20101"/>
        <dbReference type="ChEBI" id="CHEBI:15377"/>
        <dbReference type="ChEBI" id="CHEBI:43474"/>
        <dbReference type="ChEBI" id="CHEBI:46858"/>
        <dbReference type="ChEBI" id="CHEBI:61978"/>
        <dbReference type="EC" id="3.1.3.48"/>
    </reaction>
</comment>
<dbReference type="OrthoDB" id="6375174at2759"/>
<evidence type="ECO:0000256" key="10">
    <source>
        <dbReference type="ARBA" id="ARBA00051722"/>
    </source>
</evidence>
<dbReference type="GO" id="GO:0004725">
    <property type="term" value="F:protein tyrosine phosphatase activity"/>
    <property type="evidence" value="ECO:0007669"/>
    <property type="project" value="UniProtKB-EC"/>
</dbReference>
<comment type="function">
    <text evidence="8">Putative tyrosine-protein phosphatase required for protection against superoxide stress.</text>
</comment>
<gene>
    <name evidence="11" type="ORF">PICMEDRAFT_22227</name>
</gene>
<keyword evidence="6" id="KW-0904">Protein phosphatase</keyword>
<dbReference type="PANTHER" id="PTHR31126:SF74">
    <property type="entry name" value="TYROSINE-PROTEIN PHOSPHATASE-LIKE PROTEIN OCA2"/>
    <property type="match status" value="1"/>
</dbReference>
<dbReference type="SUPFAM" id="SSF52799">
    <property type="entry name" value="(Phosphotyrosine protein) phosphatases II"/>
    <property type="match status" value="1"/>
</dbReference>
<sequence length="157" mass="17702">PRYFPPLNFGVVESDLYRCGHPQVINFPFLESLKLRTIIYVGDKTNNWDYYRWIQRQPQPVGFVHVPLDLDLAAAAASDASAAATAAQLNYLLAVVAHSANYPILIHSNKGKHRVGVVVALIRKLLQGWVLAAVYDEYGKYAKHGKDNSELQFIEFF</sequence>
<comment type="subcellular location">
    <subcellularLocation>
        <location evidence="1">Cytoplasm</location>
    </subcellularLocation>
</comment>
<evidence type="ECO:0000256" key="4">
    <source>
        <dbReference type="ARBA" id="ARBA00022490"/>
    </source>
</evidence>
<name>A0A1E3NKQ2_9ASCO</name>
<proteinExistence type="inferred from homology"/>
<dbReference type="InterPro" id="IPR029021">
    <property type="entry name" value="Prot-tyrosine_phosphatase-like"/>
</dbReference>
<evidence type="ECO:0000256" key="8">
    <source>
        <dbReference type="ARBA" id="ARBA00037204"/>
    </source>
</evidence>
<dbReference type="GeneID" id="30178931"/>
<evidence type="ECO:0000256" key="3">
    <source>
        <dbReference type="ARBA" id="ARBA00013064"/>
    </source>
</evidence>
<dbReference type="AlphaFoldDB" id="A0A1E3NKQ2"/>
<dbReference type="GO" id="GO:0052840">
    <property type="term" value="F:inositol diphosphate tetrakisphosphate diphosphatase activity"/>
    <property type="evidence" value="ECO:0007669"/>
    <property type="project" value="TreeGrafter"/>
</dbReference>
<evidence type="ECO:0000256" key="9">
    <source>
        <dbReference type="ARBA" id="ARBA00039934"/>
    </source>
</evidence>
<dbReference type="EMBL" id="KV454003">
    <property type="protein sequence ID" value="ODQ46666.1"/>
    <property type="molecule type" value="Genomic_DNA"/>
</dbReference>
<dbReference type="Gene3D" id="3.90.190.10">
    <property type="entry name" value="Protein tyrosine phosphatase superfamily"/>
    <property type="match status" value="1"/>
</dbReference>
<keyword evidence="4" id="KW-0963">Cytoplasm</keyword>
<feature type="non-terminal residue" evidence="11">
    <location>
        <position position="157"/>
    </location>
</feature>
<dbReference type="STRING" id="763406.A0A1E3NKQ2"/>
<keyword evidence="7" id="KW-0346">Stress response</keyword>
<dbReference type="EC" id="3.1.3.48" evidence="3"/>
<dbReference type="Proteomes" id="UP000094455">
    <property type="component" value="Unassembled WGS sequence"/>
</dbReference>
<evidence type="ECO:0000256" key="1">
    <source>
        <dbReference type="ARBA" id="ARBA00004496"/>
    </source>
</evidence>
<evidence type="ECO:0000256" key="2">
    <source>
        <dbReference type="ARBA" id="ARBA00009580"/>
    </source>
</evidence>
<dbReference type="GO" id="GO:0005737">
    <property type="term" value="C:cytoplasm"/>
    <property type="evidence" value="ECO:0007669"/>
    <property type="project" value="UniProtKB-SubCell"/>
</dbReference>
<dbReference type="InterPro" id="IPR004861">
    <property type="entry name" value="Siw14-like"/>
</dbReference>
<protein>
    <recommendedName>
        <fullName evidence="9">Putative tyrosine-protein phosphatase OCA1</fullName>
        <ecNumber evidence="3">3.1.3.48</ecNumber>
    </recommendedName>
</protein>
<evidence type="ECO:0000313" key="12">
    <source>
        <dbReference type="Proteomes" id="UP000094455"/>
    </source>
</evidence>
<keyword evidence="5" id="KW-0378">Hydrolase</keyword>
<evidence type="ECO:0000313" key="11">
    <source>
        <dbReference type="EMBL" id="ODQ46666.1"/>
    </source>
</evidence>
<accession>A0A1E3NKQ2</accession>
<feature type="non-terminal residue" evidence="11">
    <location>
        <position position="1"/>
    </location>
</feature>
<evidence type="ECO:0000256" key="5">
    <source>
        <dbReference type="ARBA" id="ARBA00022801"/>
    </source>
</evidence>
<evidence type="ECO:0000256" key="7">
    <source>
        <dbReference type="ARBA" id="ARBA00023016"/>
    </source>
</evidence>
<dbReference type="Pfam" id="PF03162">
    <property type="entry name" value="Y_phosphatase2"/>
    <property type="match status" value="1"/>
</dbReference>
<evidence type="ECO:0000256" key="6">
    <source>
        <dbReference type="ARBA" id="ARBA00022912"/>
    </source>
</evidence>